<dbReference type="OrthoDB" id="8546410at2"/>
<dbReference type="InterPro" id="IPR036388">
    <property type="entry name" value="WH-like_DNA-bd_sf"/>
</dbReference>
<dbReference type="InterPro" id="IPR041657">
    <property type="entry name" value="HTH_17"/>
</dbReference>
<dbReference type="InterPro" id="IPR000551">
    <property type="entry name" value="MerR-type_HTH_dom"/>
</dbReference>
<dbReference type="PROSITE" id="PS50937">
    <property type="entry name" value="HTH_MERR_2"/>
    <property type="match status" value="1"/>
</dbReference>
<dbReference type="Proteomes" id="UP000438476">
    <property type="component" value="Unassembled WGS sequence"/>
</dbReference>
<keyword evidence="3" id="KW-1185">Reference proteome</keyword>
<protein>
    <submittedName>
        <fullName evidence="2">Helix-turn-helix domain-containing protein</fullName>
    </submittedName>
</protein>
<evidence type="ECO:0000259" key="1">
    <source>
        <dbReference type="PROSITE" id="PS50937"/>
    </source>
</evidence>
<comment type="caution">
    <text evidence="2">The sequence shown here is derived from an EMBL/GenBank/DDBJ whole genome shotgun (WGS) entry which is preliminary data.</text>
</comment>
<dbReference type="Pfam" id="PF12728">
    <property type="entry name" value="HTH_17"/>
    <property type="match status" value="1"/>
</dbReference>
<name>A0A6I4T570_9SPHN</name>
<proteinExistence type="predicted"/>
<sequence>MARHRVNPKQVKIHHSYTVHELAERLGVCRSTIRNWQRKGLAPIDGQRPYLFQGVHVRRFLEEQKAKRRQPCPPGTMYCLRCRQPREPALGMVDFSPLRPGTGNLKAICCQCGAVMHRRARQADLARIMPGITVQISQAAPRLVGCEPPSLNCDSGKDQ</sequence>
<dbReference type="EMBL" id="WTYT01000002">
    <property type="protein sequence ID" value="MXO65301.1"/>
    <property type="molecule type" value="Genomic_DNA"/>
</dbReference>
<dbReference type="InterPro" id="IPR009061">
    <property type="entry name" value="DNA-bd_dom_put_sf"/>
</dbReference>
<dbReference type="GO" id="GO:0003677">
    <property type="term" value="F:DNA binding"/>
    <property type="evidence" value="ECO:0007669"/>
    <property type="project" value="InterPro"/>
</dbReference>
<dbReference type="GO" id="GO:0006355">
    <property type="term" value="P:regulation of DNA-templated transcription"/>
    <property type="evidence" value="ECO:0007669"/>
    <property type="project" value="InterPro"/>
</dbReference>
<feature type="domain" description="HTH merR-type" evidence="1">
    <location>
        <begin position="16"/>
        <end position="41"/>
    </location>
</feature>
<accession>A0A6I4T570</accession>
<gene>
    <name evidence="2" type="ORF">GRI91_06005</name>
</gene>
<dbReference type="RefSeq" id="WP_160735711.1">
    <property type="nucleotide sequence ID" value="NZ_WTYT01000002.1"/>
</dbReference>
<dbReference type="Gene3D" id="1.10.10.10">
    <property type="entry name" value="Winged helix-like DNA-binding domain superfamily/Winged helix DNA-binding domain"/>
    <property type="match status" value="1"/>
</dbReference>
<evidence type="ECO:0000313" key="2">
    <source>
        <dbReference type="EMBL" id="MXO65301.1"/>
    </source>
</evidence>
<reference evidence="2 3" key="1">
    <citation type="submission" date="2019-12" db="EMBL/GenBank/DDBJ databases">
        <title>Genomic-based taxomic classification of the family Erythrobacteraceae.</title>
        <authorList>
            <person name="Xu L."/>
        </authorList>
    </citation>
    <scope>NUCLEOTIDE SEQUENCE [LARGE SCALE GENOMIC DNA]</scope>
    <source>
        <strain evidence="2 3">LMG 29518</strain>
    </source>
</reference>
<dbReference type="SUPFAM" id="SSF46955">
    <property type="entry name" value="Putative DNA-binding domain"/>
    <property type="match status" value="1"/>
</dbReference>
<evidence type="ECO:0000313" key="3">
    <source>
        <dbReference type="Proteomes" id="UP000438476"/>
    </source>
</evidence>
<dbReference type="AlphaFoldDB" id="A0A6I4T570"/>
<organism evidence="2 3">
    <name type="scientific">Altericroceibacterium endophyticum</name>
    <dbReference type="NCBI Taxonomy" id="1808508"/>
    <lineage>
        <taxon>Bacteria</taxon>
        <taxon>Pseudomonadati</taxon>
        <taxon>Pseudomonadota</taxon>
        <taxon>Alphaproteobacteria</taxon>
        <taxon>Sphingomonadales</taxon>
        <taxon>Erythrobacteraceae</taxon>
        <taxon>Altericroceibacterium</taxon>
    </lineage>
</organism>